<evidence type="ECO:0000313" key="3">
    <source>
        <dbReference type="Proteomes" id="UP001162162"/>
    </source>
</evidence>
<keyword evidence="1" id="KW-0175">Coiled coil</keyword>
<comment type="caution">
    <text evidence="2">The sequence shown here is derived from an EMBL/GenBank/DDBJ whole genome shotgun (WGS) entry which is preliminary data.</text>
</comment>
<dbReference type="Proteomes" id="UP001162162">
    <property type="component" value="Unassembled WGS sequence"/>
</dbReference>
<protein>
    <submittedName>
        <fullName evidence="2">Uncharacterized protein</fullName>
    </submittedName>
</protein>
<evidence type="ECO:0000313" key="2">
    <source>
        <dbReference type="EMBL" id="KAJ8956504.1"/>
    </source>
</evidence>
<evidence type="ECO:0000256" key="1">
    <source>
        <dbReference type="SAM" id="Coils"/>
    </source>
</evidence>
<dbReference type="EMBL" id="JAPWTK010000029">
    <property type="protein sequence ID" value="KAJ8956504.1"/>
    <property type="molecule type" value="Genomic_DNA"/>
</dbReference>
<organism evidence="2 3">
    <name type="scientific">Aromia moschata</name>
    <dbReference type="NCBI Taxonomy" id="1265417"/>
    <lineage>
        <taxon>Eukaryota</taxon>
        <taxon>Metazoa</taxon>
        <taxon>Ecdysozoa</taxon>
        <taxon>Arthropoda</taxon>
        <taxon>Hexapoda</taxon>
        <taxon>Insecta</taxon>
        <taxon>Pterygota</taxon>
        <taxon>Neoptera</taxon>
        <taxon>Endopterygota</taxon>
        <taxon>Coleoptera</taxon>
        <taxon>Polyphaga</taxon>
        <taxon>Cucujiformia</taxon>
        <taxon>Chrysomeloidea</taxon>
        <taxon>Cerambycidae</taxon>
        <taxon>Cerambycinae</taxon>
        <taxon>Callichromatini</taxon>
        <taxon>Aromia</taxon>
    </lineage>
</organism>
<proteinExistence type="predicted"/>
<accession>A0AAV8YWN4</accession>
<gene>
    <name evidence="2" type="ORF">NQ318_019222</name>
</gene>
<keyword evidence="3" id="KW-1185">Reference proteome</keyword>
<dbReference type="AlphaFoldDB" id="A0AAV8YWN4"/>
<name>A0AAV8YWN4_9CUCU</name>
<feature type="coiled-coil region" evidence="1">
    <location>
        <begin position="29"/>
        <end position="82"/>
    </location>
</feature>
<sequence>MTKVGSSRISRLETQNLKHLTKMATNSPLERIKKNAEAAQHTIDVLKNELNVINREYNNILAKQLKEENMRLLVAVEEAKRDLIQLRN</sequence>
<reference evidence="2" key="1">
    <citation type="journal article" date="2023" name="Insect Mol. Biol.">
        <title>Genome sequencing provides insights into the evolution of gene families encoding plant cell wall-degrading enzymes in longhorned beetles.</title>
        <authorList>
            <person name="Shin N.R."/>
            <person name="Okamura Y."/>
            <person name="Kirsch R."/>
            <person name="Pauchet Y."/>
        </authorList>
    </citation>
    <scope>NUCLEOTIDE SEQUENCE</scope>
    <source>
        <strain evidence="2">AMC_N1</strain>
    </source>
</reference>